<dbReference type="eggNOG" id="COG2049">
    <property type="taxonomic scope" value="Bacteria"/>
</dbReference>
<evidence type="ECO:0000259" key="4">
    <source>
        <dbReference type="SMART" id="SM00796"/>
    </source>
</evidence>
<dbReference type="GeneID" id="65916036"/>
<evidence type="ECO:0000256" key="1">
    <source>
        <dbReference type="ARBA" id="ARBA00022741"/>
    </source>
</evidence>
<dbReference type="NCBIfam" id="TIGR00370">
    <property type="entry name" value="5-oxoprolinase subunit PxpB"/>
    <property type="match status" value="1"/>
</dbReference>
<sequence length="236" mass="26264">MLPYDLIPASDQALNVTFANKIDPQINLIISRLATKLKECPEVTALLPAFRTLTIFYQPLVTSLDQLKTLVTRTIDNLDLKQVGQTRIIHIPVCYTPELGPDLQRVAEHAHLSVADLIQRHTQPNYLIYMLGFLPGFAYLGGLDPHLAMSRLATPRTKIAAGSVGIAGQQTGMYPVVSPGGWQLIGRTPIKLFDPQREQPLFYQAGDYIHFDKIDRASFDQIAAAPDDYRIQITQG</sequence>
<dbReference type="SMART" id="SM00796">
    <property type="entry name" value="AHS1"/>
    <property type="match status" value="1"/>
</dbReference>
<keyword evidence="1" id="KW-0547">Nucleotide-binding</keyword>
<dbReference type="PANTHER" id="PTHR34698:SF2">
    <property type="entry name" value="5-OXOPROLINASE SUBUNIT B"/>
    <property type="match status" value="1"/>
</dbReference>
<name>A0A0R1F657_9LACO</name>
<reference evidence="5 6" key="1">
    <citation type="journal article" date="2015" name="Genome Announc.">
        <title>Expanding the biotechnology potential of lactobacilli through comparative genomics of 213 strains and associated genera.</title>
        <authorList>
            <person name="Sun Z."/>
            <person name="Harris H.M."/>
            <person name="McCann A."/>
            <person name="Guo C."/>
            <person name="Argimon S."/>
            <person name="Zhang W."/>
            <person name="Yang X."/>
            <person name="Jeffery I.B."/>
            <person name="Cooney J.C."/>
            <person name="Kagawa T.F."/>
            <person name="Liu W."/>
            <person name="Song Y."/>
            <person name="Salvetti E."/>
            <person name="Wrobel A."/>
            <person name="Rasinkangas P."/>
            <person name="Parkhill J."/>
            <person name="Rea M.C."/>
            <person name="O'Sullivan O."/>
            <person name="Ritari J."/>
            <person name="Douillard F.P."/>
            <person name="Paul Ross R."/>
            <person name="Yang R."/>
            <person name="Briner A.E."/>
            <person name="Felis G.E."/>
            <person name="de Vos W.M."/>
            <person name="Barrangou R."/>
            <person name="Klaenhammer T.R."/>
            <person name="Caufield P.W."/>
            <person name="Cui Y."/>
            <person name="Zhang H."/>
            <person name="O'Toole P.W."/>
        </authorList>
    </citation>
    <scope>NUCLEOTIDE SEQUENCE [LARGE SCALE GENOMIC DNA]</scope>
    <source>
        <strain evidence="5 6">DSM 20001</strain>
    </source>
</reference>
<dbReference type="Gene3D" id="3.30.1360.40">
    <property type="match status" value="1"/>
</dbReference>
<keyword evidence="2" id="KW-0378">Hydrolase</keyword>
<proteinExistence type="predicted"/>
<dbReference type="PATRIC" id="fig|913848.6.peg.195"/>
<dbReference type="Proteomes" id="UP000051181">
    <property type="component" value="Unassembled WGS sequence"/>
</dbReference>
<protein>
    <recommendedName>
        <fullName evidence="4">Carboxyltransferase domain-containing protein</fullName>
    </recommendedName>
</protein>
<feature type="domain" description="Carboxyltransferase" evidence="4">
    <location>
        <begin position="4"/>
        <end position="203"/>
    </location>
</feature>
<evidence type="ECO:0000256" key="3">
    <source>
        <dbReference type="ARBA" id="ARBA00022840"/>
    </source>
</evidence>
<dbReference type="SUPFAM" id="SSF50891">
    <property type="entry name" value="Cyclophilin-like"/>
    <property type="match status" value="1"/>
</dbReference>
<organism evidence="5 6">
    <name type="scientific">Loigolactobacillus coryniformis subsp. coryniformis KCTC 3167 = DSM 20001</name>
    <dbReference type="NCBI Taxonomy" id="913848"/>
    <lineage>
        <taxon>Bacteria</taxon>
        <taxon>Bacillati</taxon>
        <taxon>Bacillota</taxon>
        <taxon>Bacilli</taxon>
        <taxon>Lactobacillales</taxon>
        <taxon>Lactobacillaceae</taxon>
        <taxon>Loigolactobacillus</taxon>
    </lineage>
</organism>
<dbReference type="PANTHER" id="PTHR34698">
    <property type="entry name" value="5-OXOPROLINASE SUBUNIT B"/>
    <property type="match status" value="1"/>
</dbReference>
<dbReference type="InterPro" id="IPR029000">
    <property type="entry name" value="Cyclophilin-like_dom_sf"/>
</dbReference>
<accession>A0A0R1F657</accession>
<dbReference type="RefSeq" id="WP_010011517.1">
    <property type="nucleotide sequence ID" value="NZ_AZCN01000107.1"/>
</dbReference>
<comment type="caution">
    <text evidence="5">The sequence shown here is derived from an EMBL/GenBank/DDBJ whole genome shotgun (WGS) entry which is preliminary data.</text>
</comment>
<dbReference type="Pfam" id="PF02682">
    <property type="entry name" value="CT_C_D"/>
    <property type="match status" value="1"/>
</dbReference>
<dbReference type="InterPro" id="IPR010016">
    <property type="entry name" value="PxpB"/>
</dbReference>
<keyword evidence="3" id="KW-0067">ATP-binding</keyword>
<dbReference type="InterPro" id="IPR003833">
    <property type="entry name" value="CT_C_D"/>
</dbReference>
<dbReference type="Gene3D" id="2.40.100.10">
    <property type="entry name" value="Cyclophilin-like"/>
    <property type="match status" value="1"/>
</dbReference>
<dbReference type="GO" id="GO:0016787">
    <property type="term" value="F:hydrolase activity"/>
    <property type="evidence" value="ECO:0007669"/>
    <property type="project" value="UniProtKB-KW"/>
</dbReference>
<dbReference type="SUPFAM" id="SSF160467">
    <property type="entry name" value="PH0987 N-terminal domain-like"/>
    <property type="match status" value="1"/>
</dbReference>
<dbReference type="EMBL" id="AZCN01000107">
    <property type="protein sequence ID" value="KRK14087.1"/>
    <property type="molecule type" value="Genomic_DNA"/>
</dbReference>
<evidence type="ECO:0000313" key="6">
    <source>
        <dbReference type="Proteomes" id="UP000051181"/>
    </source>
</evidence>
<dbReference type="AlphaFoldDB" id="A0A0R1F657"/>
<gene>
    <name evidence="5" type="ORF">FD22_GL000199</name>
</gene>
<evidence type="ECO:0000313" key="5">
    <source>
        <dbReference type="EMBL" id="KRK14087.1"/>
    </source>
</evidence>
<dbReference type="GO" id="GO:0005524">
    <property type="term" value="F:ATP binding"/>
    <property type="evidence" value="ECO:0007669"/>
    <property type="project" value="UniProtKB-KW"/>
</dbReference>
<evidence type="ECO:0000256" key="2">
    <source>
        <dbReference type="ARBA" id="ARBA00022801"/>
    </source>
</evidence>